<protein>
    <recommendedName>
        <fullName evidence="1">DUF5916 domain-containing protein</fullName>
    </recommendedName>
</protein>
<sequence length="207" mass="24432">MDTDDRKAVSFGFSPRFSKRDNGLSYSRRLRLSMEFRPSSNIECRLGPSYSQRSSYAQWIGTIRDGKGDHYVYGELDSTTLDFTTRLSMSFTPNLSFQFYMQPFIAIGDYQNFKELVEPRTYDFKAYKLDANRDFYRRSLRGNMVLRWEFQPGSTIFVVWSQSREAEQQKSLTSEDLRLRPLDRFLTTFTDEGTNLFLVKVNYWFGV</sequence>
<organism evidence="2">
    <name type="scientific">marine metagenome</name>
    <dbReference type="NCBI Taxonomy" id="408172"/>
    <lineage>
        <taxon>unclassified sequences</taxon>
        <taxon>metagenomes</taxon>
        <taxon>ecological metagenomes</taxon>
    </lineage>
</organism>
<evidence type="ECO:0000259" key="1">
    <source>
        <dbReference type="Pfam" id="PF19313"/>
    </source>
</evidence>
<dbReference type="AlphaFoldDB" id="A0A382TFJ6"/>
<proteinExistence type="predicted"/>
<feature type="domain" description="DUF5916" evidence="1">
    <location>
        <begin position="2"/>
        <end position="204"/>
    </location>
</feature>
<dbReference type="InterPro" id="IPR045670">
    <property type="entry name" value="DUF5916"/>
</dbReference>
<dbReference type="EMBL" id="UINC01136244">
    <property type="protein sequence ID" value="SVD20899.1"/>
    <property type="molecule type" value="Genomic_DNA"/>
</dbReference>
<accession>A0A382TFJ6</accession>
<reference evidence="2" key="1">
    <citation type="submission" date="2018-05" db="EMBL/GenBank/DDBJ databases">
        <authorList>
            <person name="Lanie J.A."/>
            <person name="Ng W.-L."/>
            <person name="Kazmierczak K.M."/>
            <person name="Andrzejewski T.M."/>
            <person name="Davidsen T.M."/>
            <person name="Wayne K.J."/>
            <person name="Tettelin H."/>
            <person name="Glass J.I."/>
            <person name="Rusch D."/>
            <person name="Podicherti R."/>
            <person name="Tsui H.-C.T."/>
            <person name="Winkler M.E."/>
        </authorList>
    </citation>
    <scope>NUCLEOTIDE SEQUENCE</scope>
</reference>
<dbReference type="Pfam" id="PF19313">
    <property type="entry name" value="DUF5916"/>
    <property type="match status" value="1"/>
</dbReference>
<name>A0A382TFJ6_9ZZZZ</name>
<gene>
    <name evidence="2" type="ORF">METZ01_LOCUS373753</name>
</gene>
<evidence type="ECO:0000313" key="2">
    <source>
        <dbReference type="EMBL" id="SVD20899.1"/>
    </source>
</evidence>